<evidence type="ECO:0000313" key="2">
    <source>
        <dbReference type="EMBL" id="CAE7638025.1"/>
    </source>
</evidence>
<sequence>EALSFKKFEKDHKKTDRVRSHQMSLDRVTSASAATLRGQGWLPGADAKEAVLPSEIGVKRRADEQEGEVELKGRGKGQEKGGDKGKGKGKMTVKDGI</sequence>
<dbReference type="EMBL" id="CAJNJA010030090">
    <property type="protein sequence ID" value="CAE7638025.1"/>
    <property type="molecule type" value="Genomic_DNA"/>
</dbReference>
<gene>
    <name evidence="2" type="primary">mok14</name>
    <name evidence="2" type="ORF">SNEC2469_LOCUS18013</name>
</gene>
<feature type="region of interest" description="Disordered" evidence="1">
    <location>
        <begin position="60"/>
        <end position="97"/>
    </location>
</feature>
<evidence type="ECO:0000256" key="1">
    <source>
        <dbReference type="SAM" id="MobiDB-lite"/>
    </source>
</evidence>
<feature type="non-terminal residue" evidence="2">
    <location>
        <position position="1"/>
    </location>
</feature>
<dbReference type="OrthoDB" id="486220at2759"/>
<dbReference type="AlphaFoldDB" id="A0A812VR35"/>
<protein>
    <submittedName>
        <fullName evidence="2">Mok14 protein</fullName>
    </submittedName>
</protein>
<feature type="region of interest" description="Disordered" evidence="1">
    <location>
        <begin position="1"/>
        <end position="24"/>
    </location>
</feature>
<dbReference type="Proteomes" id="UP000601435">
    <property type="component" value="Unassembled WGS sequence"/>
</dbReference>
<comment type="caution">
    <text evidence="2">The sequence shown here is derived from an EMBL/GenBank/DDBJ whole genome shotgun (WGS) entry which is preliminary data.</text>
</comment>
<name>A0A812VR35_9DINO</name>
<evidence type="ECO:0000313" key="3">
    <source>
        <dbReference type="Proteomes" id="UP000601435"/>
    </source>
</evidence>
<reference evidence="2" key="1">
    <citation type="submission" date="2021-02" db="EMBL/GenBank/DDBJ databases">
        <authorList>
            <person name="Dougan E. K."/>
            <person name="Rhodes N."/>
            <person name="Thang M."/>
            <person name="Chan C."/>
        </authorList>
    </citation>
    <scope>NUCLEOTIDE SEQUENCE</scope>
</reference>
<organism evidence="2 3">
    <name type="scientific">Symbiodinium necroappetens</name>
    <dbReference type="NCBI Taxonomy" id="1628268"/>
    <lineage>
        <taxon>Eukaryota</taxon>
        <taxon>Sar</taxon>
        <taxon>Alveolata</taxon>
        <taxon>Dinophyceae</taxon>
        <taxon>Suessiales</taxon>
        <taxon>Symbiodiniaceae</taxon>
        <taxon>Symbiodinium</taxon>
    </lineage>
</organism>
<accession>A0A812VR35</accession>
<proteinExistence type="predicted"/>
<keyword evidence="3" id="KW-1185">Reference proteome</keyword>
<feature type="compositionally biased region" description="Basic and acidic residues" evidence="1">
    <location>
        <begin position="1"/>
        <end position="19"/>
    </location>
</feature>